<protein>
    <recommendedName>
        <fullName evidence="1">Aminotransferase class I/classII large domain-containing protein</fullName>
    </recommendedName>
</protein>
<evidence type="ECO:0000259" key="1">
    <source>
        <dbReference type="Pfam" id="PF00155"/>
    </source>
</evidence>
<dbReference type="Proteomes" id="UP000233551">
    <property type="component" value="Unassembled WGS sequence"/>
</dbReference>
<dbReference type="AlphaFoldDB" id="A0A2I0J544"/>
<dbReference type="InterPro" id="IPR015422">
    <property type="entry name" value="PyrdxlP-dep_Trfase_small"/>
</dbReference>
<dbReference type="GO" id="GO:0030170">
    <property type="term" value="F:pyridoxal phosphate binding"/>
    <property type="evidence" value="ECO:0007669"/>
    <property type="project" value="InterPro"/>
</dbReference>
<dbReference type="PANTHER" id="PTHR45744:SF11">
    <property type="entry name" value="TYROSINE AMINOTRANSFERASE"/>
    <property type="match status" value="1"/>
</dbReference>
<comment type="caution">
    <text evidence="2">The sequence shown here is derived from an EMBL/GenBank/DDBJ whole genome shotgun (WGS) entry which is preliminary data.</text>
</comment>
<proteinExistence type="predicted"/>
<dbReference type="InterPro" id="IPR015424">
    <property type="entry name" value="PyrdxlP-dep_Trfase"/>
</dbReference>
<keyword evidence="3" id="KW-1185">Reference proteome</keyword>
<organism evidence="2 3">
    <name type="scientific">Punica granatum</name>
    <name type="common">Pomegranate</name>
    <dbReference type="NCBI Taxonomy" id="22663"/>
    <lineage>
        <taxon>Eukaryota</taxon>
        <taxon>Viridiplantae</taxon>
        <taxon>Streptophyta</taxon>
        <taxon>Embryophyta</taxon>
        <taxon>Tracheophyta</taxon>
        <taxon>Spermatophyta</taxon>
        <taxon>Magnoliopsida</taxon>
        <taxon>eudicotyledons</taxon>
        <taxon>Gunneridae</taxon>
        <taxon>Pentapetalae</taxon>
        <taxon>rosids</taxon>
        <taxon>malvids</taxon>
        <taxon>Myrtales</taxon>
        <taxon>Lythraceae</taxon>
        <taxon>Punica</taxon>
    </lineage>
</organism>
<feature type="non-terminal residue" evidence="2">
    <location>
        <position position="1"/>
    </location>
</feature>
<evidence type="ECO:0000313" key="3">
    <source>
        <dbReference type="Proteomes" id="UP000233551"/>
    </source>
</evidence>
<accession>A0A2I0J544</accession>
<dbReference type="GO" id="GO:0006572">
    <property type="term" value="P:L-tyrosine catabolic process"/>
    <property type="evidence" value="ECO:0007669"/>
    <property type="project" value="TreeGrafter"/>
</dbReference>
<dbReference type="STRING" id="22663.A0A2I0J544"/>
<dbReference type="InterPro" id="IPR004839">
    <property type="entry name" value="Aminotransferase_I/II_large"/>
</dbReference>
<feature type="domain" description="Aminotransferase class I/classII large" evidence="1">
    <location>
        <begin position="176"/>
        <end position="225"/>
    </location>
</feature>
<reference evidence="2 3" key="1">
    <citation type="submission" date="2017-11" db="EMBL/GenBank/DDBJ databases">
        <title>De-novo sequencing of pomegranate (Punica granatum L.) genome.</title>
        <authorList>
            <person name="Akparov Z."/>
            <person name="Amiraslanov A."/>
            <person name="Hajiyeva S."/>
            <person name="Abbasov M."/>
            <person name="Kaur K."/>
            <person name="Hamwieh A."/>
            <person name="Solovyev V."/>
            <person name="Salamov A."/>
            <person name="Braich B."/>
            <person name="Kosarev P."/>
            <person name="Mahmoud A."/>
            <person name="Hajiyev E."/>
            <person name="Babayeva S."/>
            <person name="Izzatullayeva V."/>
            <person name="Mammadov A."/>
            <person name="Mammadov A."/>
            <person name="Sharifova S."/>
            <person name="Ojaghi J."/>
            <person name="Eynullazada K."/>
            <person name="Bayramov B."/>
            <person name="Abdulazimova A."/>
            <person name="Shahmuradov I."/>
        </authorList>
    </citation>
    <scope>NUCLEOTIDE SEQUENCE [LARGE SCALE GENOMIC DNA]</scope>
    <source>
        <strain evidence="3">cv. AG2017</strain>
        <tissue evidence="2">Leaf</tissue>
    </source>
</reference>
<sequence>LDSLTRKLGLDSIRARQDQVTSGKLRQRGRTTKKWRSLAQNNNSKEPHLTINRVCNLLKQNIGGGDGRPTTGLGLGDPSLYRSCFRTSPAAEEAVGDTLRSGQFSCYAPTGGILPARETLVDENTAAMVIINPKNPCGNVDSYQYLNEISECIKRCLEFSAEPATFIQVKLELSLLEDITNDMDFCLKLAEAESVIILPGSAVGMKNWLRITFAVDPLCLEDGLERVRAYCIRHSQKD</sequence>
<gene>
    <name evidence="2" type="ORF">CRG98_028286</name>
</gene>
<dbReference type="GO" id="GO:0004838">
    <property type="term" value="F:L-tyrosine-2-oxoglutarate transaminase activity"/>
    <property type="evidence" value="ECO:0007669"/>
    <property type="project" value="TreeGrafter"/>
</dbReference>
<evidence type="ECO:0000313" key="2">
    <source>
        <dbReference type="EMBL" id="PKI51339.1"/>
    </source>
</evidence>
<dbReference type="SUPFAM" id="SSF53383">
    <property type="entry name" value="PLP-dependent transferases"/>
    <property type="match status" value="2"/>
</dbReference>
<dbReference type="Pfam" id="PF00155">
    <property type="entry name" value="Aminotran_1_2"/>
    <property type="match status" value="1"/>
</dbReference>
<name>A0A2I0J544_PUNGR</name>
<dbReference type="EMBL" id="PGOL01002015">
    <property type="protein sequence ID" value="PKI51339.1"/>
    <property type="molecule type" value="Genomic_DNA"/>
</dbReference>
<dbReference type="Gene3D" id="3.90.1150.10">
    <property type="entry name" value="Aspartate Aminotransferase, domain 1"/>
    <property type="match status" value="1"/>
</dbReference>
<dbReference type="PANTHER" id="PTHR45744">
    <property type="entry name" value="TYROSINE AMINOTRANSFERASE"/>
    <property type="match status" value="1"/>
</dbReference>